<keyword evidence="3" id="KW-1185">Reference proteome</keyword>
<accession>A0ABP1FYJ2</accession>
<evidence type="ECO:0000313" key="3">
    <source>
        <dbReference type="Proteomes" id="UP001497392"/>
    </source>
</evidence>
<evidence type="ECO:0000313" key="2">
    <source>
        <dbReference type="EMBL" id="CAL5224913.1"/>
    </source>
</evidence>
<proteinExistence type="predicted"/>
<feature type="compositionally biased region" description="Basic and acidic residues" evidence="1">
    <location>
        <begin position="68"/>
        <end position="82"/>
    </location>
</feature>
<dbReference type="EMBL" id="CAXHTA020000011">
    <property type="protein sequence ID" value="CAL5224913.1"/>
    <property type="molecule type" value="Genomic_DNA"/>
</dbReference>
<dbReference type="Proteomes" id="UP001497392">
    <property type="component" value="Unassembled WGS sequence"/>
</dbReference>
<protein>
    <submittedName>
        <fullName evidence="2">G7679 protein</fullName>
    </submittedName>
</protein>
<comment type="caution">
    <text evidence="2">The sequence shown here is derived from an EMBL/GenBank/DDBJ whole genome shotgun (WGS) entry which is preliminary data.</text>
</comment>
<name>A0ABP1FYJ2_9CHLO</name>
<sequence length="116" mass="12581">MVARRMGEPQTKGALANQSHVGSGGYQDTTKMENKAAQWQGEADNDAGMQEAMKQGDASGERTQGFVEKQDKDYVPSDEAKNIPENYDGPATRTRATSDSPPDPYTTEVPEPPSDM</sequence>
<evidence type="ECO:0000256" key="1">
    <source>
        <dbReference type="SAM" id="MobiDB-lite"/>
    </source>
</evidence>
<feature type="compositionally biased region" description="Polar residues" evidence="1">
    <location>
        <begin position="16"/>
        <end position="29"/>
    </location>
</feature>
<gene>
    <name evidence="2" type="primary">g7679</name>
    <name evidence="2" type="ORF">VP750_LOCUS6572</name>
</gene>
<feature type="region of interest" description="Disordered" evidence="1">
    <location>
        <begin position="1"/>
        <end position="116"/>
    </location>
</feature>
<organism evidence="2 3">
    <name type="scientific">Coccomyxa viridis</name>
    <dbReference type="NCBI Taxonomy" id="1274662"/>
    <lineage>
        <taxon>Eukaryota</taxon>
        <taxon>Viridiplantae</taxon>
        <taxon>Chlorophyta</taxon>
        <taxon>core chlorophytes</taxon>
        <taxon>Trebouxiophyceae</taxon>
        <taxon>Trebouxiophyceae incertae sedis</taxon>
        <taxon>Coccomyxaceae</taxon>
        <taxon>Coccomyxa</taxon>
    </lineage>
</organism>
<reference evidence="2 3" key="1">
    <citation type="submission" date="2024-06" db="EMBL/GenBank/DDBJ databases">
        <authorList>
            <person name="Kraege A."/>
            <person name="Thomma B."/>
        </authorList>
    </citation>
    <scope>NUCLEOTIDE SEQUENCE [LARGE SCALE GENOMIC DNA]</scope>
</reference>